<evidence type="ECO:0008006" key="3">
    <source>
        <dbReference type="Google" id="ProtNLM"/>
    </source>
</evidence>
<sequence>MNADFYKIKELNDKIKKGKTKKMLYVVGVMISIGIVLLIINSDQFITISVLLFFFALIISMISFFIFMLSKQRITEEKIKNSIKVIYPVSVNAYNNNQLSDFQIKTDSLESSVFKLFPDYCNYENMVTFFDEKSKLVAYATRIFINRREGRITPVFNGTYIIVPISYPNNFYYEKLHGALEYLAKAVSKSPMLSDNSIPTYFNKKTDFMGGKLSSDSKQELSKEIVEVIKTLEKNHLNVSLRLGIKDNELHIAVQGKNTYPPYVKKYNDKEKELIQEFVWDILKDMSDIINVLNI</sequence>
<dbReference type="EMBL" id="AP024412">
    <property type="protein sequence ID" value="BCR36398.1"/>
    <property type="molecule type" value="Genomic_DNA"/>
</dbReference>
<protein>
    <recommendedName>
        <fullName evidence="3">DUF3137 domain-containing protein</fullName>
    </recommendedName>
</protein>
<dbReference type="KEGG" id="manr:MPAN_012910"/>
<keyword evidence="2" id="KW-1185">Reference proteome</keyword>
<dbReference type="Proteomes" id="UP000620133">
    <property type="component" value="Chromosome"/>
</dbReference>
<reference evidence="1" key="1">
    <citation type="submission" date="2021-01" db="EMBL/GenBank/DDBJ databases">
        <title>Draft genome sequence of Acholeplasmataceae bacterium strain Mahy22.</title>
        <authorList>
            <person name="Watanabe M."/>
            <person name="Kojima H."/>
            <person name="Fukui M."/>
        </authorList>
    </citation>
    <scope>NUCLEOTIDE SEQUENCE</scope>
    <source>
        <strain evidence="1">Mahy22</strain>
    </source>
</reference>
<accession>A0A7U9TH56</accession>
<organism evidence="1 2">
    <name type="scientific">Mariniplasma anaerobium</name>
    <dbReference type="NCBI Taxonomy" id="2735436"/>
    <lineage>
        <taxon>Bacteria</taxon>
        <taxon>Bacillati</taxon>
        <taxon>Mycoplasmatota</taxon>
        <taxon>Mollicutes</taxon>
        <taxon>Acholeplasmatales</taxon>
        <taxon>Acholeplasmataceae</taxon>
        <taxon>Mariniplasma</taxon>
    </lineage>
</organism>
<proteinExistence type="predicted"/>
<evidence type="ECO:0000313" key="1">
    <source>
        <dbReference type="EMBL" id="BCR36398.1"/>
    </source>
</evidence>
<gene>
    <name evidence="1" type="ORF">MPAN_012910</name>
</gene>
<dbReference type="AlphaFoldDB" id="A0A7U9TH56"/>
<evidence type="ECO:0000313" key="2">
    <source>
        <dbReference type="Proteomes" id="UP000620133"/>
    </source>
</evidence>
<name>A0A7U9TH56_9MOLU</name>
<dbReference type="RefSeq" id="WP_176238789.1">
    <property type="nucleotide sequence ID" value="NZ_AP024412.1"/>
</dbReference>